<dbReference type="PhylomeDB" id="A0A0A2LGZ3"/>
<comment type="caution">
    <text evidence="1">The sequence shown here is derived from an EMBL/GenBank/DDBJ whole genome shotgun (WGS) entry which is preliminary data.</text>
</comment>
<dbReference type="HOGENOM" id="CLU_2904899_0_0_1"/>
<keyword evidence="2" id="KW-1185">Reference proteome</keyword>
<proteinExistence type="predicted"/>
<dbReference type="Proteomes" id="UP000030104">
    <property type="component" value="Unassembled WGS sequence"/>
</dbReference>
<evidence type="ECO:0000313" key="2">
    <source>
        <dbReference type="Proteomes" id="UP000030104"/>
    </source>
</evidence>
<accession>A0A0A2LGZ3</accession>
<reference evidence="1 2" key="1">
    <citation type="journal article" date="2015" name="Mol. Plant Microbe Interact.">
        <title>Genome, transcriptome, and functional analyses of Penicillium expansum provide new insights into secondary metabolism and pathogenicity.</title>
        <authorList>
            <person name="Ballester A.R."/>
            <person name="Marcet-Houben M."/>
            <person name="Levin E."/>
            <person name="Sela N."/>
            <person name="Selma-Lazaro C."/>
            <person name="Carmona L."/>
            <person name="Wisniewski M."/>
            <person name="Droby S."/>
            <person name="Gonzalez-Candelas L."/>
            <person name="Gabaldon T."/>
        </authorList>
    </citation>
    <scope>NUCLEOTIDE SEQUENCE [LARGE SCALE GENOMIC DNA]</scope>
    <source>
        <strain evidence="1 2">PHI-1</strain>
    </source>
</reference>
<dbReference type="OrthoDB" id="3508621at2759"/>
<dbReference type="AlphaFoldDB" id="A0A0A2LGZ3"/>
<evidence type="ECO:0000313" key="1">
    <source>
        <dbReference type="EMBL" id="KGO78476.1"/>
    </source>
</evidence>
<gene>
    <name evidence="1" type="ORF">PITC_069390</name>
</gene>
<sequence length="62" mass="7347">MVAWIRSDDDLAQHTDTSYTFILTSVDYEYCPHHKRRFQRSQDRRQVFVPVAKNGQNCISNT</sequence>
<dbReference type="EMBL" id="JQGA01000007">
    <property type="protein sequence ID" value="KGO78476.1"/>
    <property type="molecule type" value="Genomic_DNA"/>
</dbReference>
<protein>
    <submittedName>
        <fullName evidence="1">Uncharacterized protein</fullName>
    </submittedName>
</protein>
<name>A0A0A2LGZ3_PENIT</name>
<organism evidence="1 2">
    <name type="scientific">Penicillium italicum</name>
    <name type="common">Blue mold</name>
    <dbReference type="NCBI Taxonomy" id="40296"/>
    <lineage>
        <taxon>Eukaryota</taxon>
        <taxon>Fungi</taxon>
        <taxon>Dikarya</taxon>
        <taxon>Ascomycota</taxon>
        <taxon>Pezizomycotina</taxon>
        <taxon>Eurotiomycetes</taxon>
        <taxon>Eurotiomycetidae</taxon>
        <taxon>Eurotiales</taxon>
        <taxon>Aspergillaceae</taxon>
        <taxon>Penicillium</taxon>
    </lineage>
</organism>